<accession>A0A6G0VR52</accession>
<dbReference type="EMBL" id="VUJU01013503">
    <property type="protein sequence ID" value="KAF0704641.1"/>
    <property type="molecule type" value="Genomic_DNA"/>
</dbReference>
<organism evidence="1 2">
    <name type="scientific">Aphis craccivora</name>
    <name type="common">Cowpea aphid</name>
    <dbReference type="NCBI Taxonomy" id="307492"/>
    <lineage>
        <taxon>Eukaryota</taxon>
        <taxon>Metazoa</taxon>
        <taxon>Ecdysozoa</taxon>
        <taxon>Arthropoda</taxon>
        <taxon>Hexapoda</taxon>
        <taxon>Insecta</taxon>
        <taxon>Pterygota</taxon>
        <taxon>Neoptera</taxon>
        <taxon>Paraneoptera</taxon>
        <taxon>Hemiptera</taxon>
        <taxon>Sternorrhyncha</taxon>
        <taxon>Aphidomorpha</taxon>
        <taxon>Aphidoidea</taxon>
        <taxon>Aphididae</taxon>
        <taxon>Aphidini</taxon>
        <taxon>Aphis</taxon>
        <taxon>Aphis</taxon>
    </lineage>
</organism>
<name>A0A6G0VR52_APHCR</name>
<sequence length="104" mass="12306">MYVHLLIVHYRSKFFKKIQELKISSNLTDSYVTRNKDDLFSDKYLFDTPCILPINLDHTNPDQVKLRDILLSYHDGQMILNSYENQNALNGKLRNKLIIHLNKV</sequence>
<gene>
    <name evidence="1" type="ORF">FWK35_00035073</name>
</gene>
<dbReference type="Proteomes" id="UP000478052">
    <property type="component" value="Unassembled WGS sequence"/>
</dbReference>
<dbReference type="AlphaFoldDB" id="A0A6G0VR52"/>
<protein>
    <submittedName>
        <fullName evidence="1">Uncharacterized protein</fullName>
    </submittedName>
</protein>
<comment type="caution">
    <text evidence="1">The sequence shown here is derived from an EMBL/GenBank/DDBJ whole genome shotgun (WGS) entry which is preliminary data.</text>
</comment>
<evidence type="ECO:0000313" key="1">
    <source>
        <dbReference type="EMBL" id="KAF0704641.1"/>
    </source>
</evidence>
<evidence type="ECO:0000313" key="2">
    <source>
        <dbReference type="Proteomes" id="UP000478052"/>
    </source>
</evidence>
<proteinExistence type="predicted"/>
<reference evidence="1 2" key="1">
    <citation type="submission" date="2019-08" db="EMBL/GenBank/DDBJ databases">
        <title>Whole genome of Aphis craccivora.</title>
        <authorList>
            <person name="Voronova N.V."/>
            <person name="Shulinski R.S."/>
            <person name="Bandarenka Y.V."/>
            <person name="Zhorov D.G."/>
            <person name="Warner D."/>
        </authorList>
    </citation>
    <scope>NUCLEOTIDE SEQUENCE [LARGE SCALE GENOMIC DNA]</scope>
    <source>
        <strain evidence="1">180601</strain>
        <tissue evidence="1">Whole Body</tissue>
    </source>
</reference>
<keyword evidence="2" id="KW-1185">Reference proteome</keyword>